<evidence type="ECO:0000256" key="10">
    <source>
        <dbReference type="ARBA" id="ARBA00049406"/>
    </source>
</evidence>
<keyword evidence="9 11" id="KW-0456">Lyase</keyword>
<comment type="caution">
    <text evidence="14">The sequence shown here is derived from an EMBL/GenBank/DDBJ whole genome shotgun (WGS) entry which is preliminary data.</text>
</comment>
<evidence type="ECO:0000259" key="13">
    <source>
        <dbReference type="PROSITE" id="PS51671"/>
    </source>
</evidence>
<evidence type="ECO:0000256" key="6">
    <source>
        <dbReference type="ARBA" id="ARBA00022723"/>
    </source>
</evidence>
<organism evidence="14 15">
    <name type="scientific">Heliomicrobium gestii</name>
    <name type="common">Heliobacterium gestii</name>
    <dbReference type="NCBI Taxonomy" id="2699"/>
    <lineage>
        <taxon>Bacteria</taxon>
        <taxon>Bacillati</taxon>
        <taxon>Bacillota</taxon>
        <taxon>Clostridia</taxon>
        <taxon>Eubacteriales</taxon>
        <taxon>Heliobacteriaceae</taxon>
        <taxon>Heliomicrobium</taxon>
    </lineage>
</organism>
<dbReference type="InterPro" id="IPR005131">
    <property type="entry name" value="Ser_deHydtase_bsu"/>
</dbReference>
<dbReference type="GO" id="GO:0003941">
    <property type="term" value="F:L-serine ammonia-lyase activity"/>
    <property type="evidence" value="ECO:0007669"/>
    <property type="project" value="UniProtKB-UniRule"/>
</dbReference>
<dbReference type="FunFam" id="3.30.70.260:FF:000008">
    <property type="entry name" value="D-3-phosphoglycerate dehydrogenase, chloroplastic"/>
    <property type="match status" value="1"/>
</dbReference>
<evidence type="ECO:0000313" key="15">
    <source>
        <dbReference type="Proteomes" id="UP000471031"/>
    </source>
</evidence>
<dbReference type="PANTHER" id="PTHR30182:SF12">
    <property type="entry name" value="L-SERINE DEHYDRATASE, BETA CHAIN-RELATED"/>
    <property type="match status" value="1"/>
</dbReference>
<keyword evidence="8 11" id="KW-0411">Iron-sulfur</keyword>
<name>A0A845L6Q5_HELGE</name>
<dbReference type="InterPro" id="IPR002912">
    <property type="entry name" value="ACT_dom"/>
</dbReference>
<evidence type="ECO:0000256" key="2">
    <source>
        <dbReference type="ARBA" id="ARBA00004742"/>
    </source>
</evidence>
<comment type="pathway">
    <text evidence="2 11">Carbohydrate biosynthesis; gluconeogenesis.</text>
</comment>
<dbReference type="InterPro" id="IPR045865">
    <property type="entry name" value="ACT-like_dom_sf"/>
</dbReference>
<evidence type="ECO:0000256" key="9">
    <source>
        <dbReference type="ARBA" id="ARBA00023239"/>
    </source>
</evidence>
<evidence type="ECO:0000256" key="12">
    <source>
        <dbReference type="RuleBase" id="RU366059"/>
    </source>
</evidence>
<dbReference type="PIRSF" id="PIRSF036692">
    <property type="entry name" value="SDH_B"/>
    <property type="match status" value="1"/>
</dbReference>
<evidence type="ECO:0000256" key="11">
    <source>
        <dbReference type="PIRNR" id="PIRNR036692"/>
    </source>
</evidence>
<dbReference type="GO" id="GO:0051539">
    <property type="term" value="F:4 iron, 4 sulfur cluster binding"/>
    <property type="evidence" value="ECO:0007669"/>
    <property type="project" value="UniProtKB-UniRule"/>
</dbReference>
<dbReference type="Pfam" id="PF03315">
    <property type="entry name" value="SDH_beta"/>
    <property type="match status" value="1"/>
</dbReference>
<dbReference type="InterPro" id="IPR004643">
    <property type="entry name" value="Fe-S_L-Ser_bsu"/>
</dbReference>
<keyword evidence="4 11" id="KW-0312">Gluconeogenesis</keyword>
<keyword evidence="7 11" id="KW-0408">Iron</keyword>
<dbReference type="EMBL" id="WXEX01000003">
    <property type="protein sequence ID" value="MZP42302.1"/>
    <property type="molecule type" value="Genomic_DNA"/>
</dbReference>
<evidence type="ECO:0000256" key="8">
    <source>
        <dbReference type="ARBA" id="ARBA00023014"/>
    </source>
</evidence>
<dbReference type="NCBIfam" id="TIGR00719">
    <property type="entry name" value="sda_beta"/>
    <property type="match status" value="1"/>
</dbReference>
<reference evidence="14 15" key="1">
    <citation type="submission" date="2020-01" db="EMBL/GenBank/DDBJ databases">
        <title>Whole genome sequence of Heliobacterium gestii DSM 11169.</title>
        <authorList>
            <person name="Kyndt J.A."/>
            <person name="Meyer T.E."/>
        </authorList>
    </citation>
    <scope>NUCLEOTIDE SEQUENCE [LARGE SCALE GENOMIC DNA]</scope>
    <source>
        <strain evidence="14 15">DSM 11169</strain>
    </source>
</reference>
<dbReference type="CDD" id="cd04903">
    <property type="entry name" value="ACT_LSD"/>
    <property type="match status" value="1"/>
</dbReference>
<dbReference type="PANTHER" id="PTHR30182">
    <property type="entry name" value="L-SERINE DEHYDRATASE"/>
    <property type="match status" value="1"/>
</dbReference>
<dbReference type="UniPathway" id="UPA00138"/>
<feature type="domain" description="ACT" evidence="13">
    <location>
        <begin position="147"/>
        <end position="220"/>
    </location>
</feature>
<dbReference type="GO" id="GO:0046872">
    <property type="term" value="F:metal ion binding"/>
    <property type="evidence" value="ECO:0007669"/>
    <property type="project" value="UniProtKB-UniRule"/>
</dbReference>
<dbReference type="Gene3D" id="3.30.70.260">
    <property type="match status" value="1"/>
</dbReference>
<sequence length="220" mass="23303">MNIFDVIGPVMIGPSSSHTAGAVRLGNVARLILGEAVMEARIGLHGSFAETHRGHGTDRALVAGLLGWATDDLRIPNSFEFAETAGLAVTFSDINLGELAHPNSVRFNLIGQAGTRSDVTGASIGGGRVQVTRVDDFPVELTGDFATLLVTHHDQPGVISLVTAVLGQQGINIAQMRVSREQKGARALMVLETDQTVTDEALRAIAALPPVERARRIQID</sequence>
<evidence type="ECO:0000256" key="1">
    <source>
        <dbReference type="ARBA" id="ARBA00001966"/>
    </source>
</evidence>
<dbReference type="InterPro" id="IPR029009">
    <property type="entry name" value="ASB_dom_sf"/>
</dbReference>
<comment type="similarity">
    <text evidence="3 11 12">Belongs to the iron-sulfur dependent L-serine dehydratase family.</text>
</comment>
<evidence type="ECO:0000256" key="7">
    <source>
        <dbReference type="ARBA" id="ARBA00023004"/>
    </source>
</evidence>
<proteinExistence type="inferred from homology"/>
<keyword evidence="15" id="KW-1185">Reference proteome</keyword>
<keyword evidence="6 11" id="KW-0479">Metal-binding</keyword>
<accession>A0A845L6Q5</accession>
<dbReference type="SUPFAM" id="SSF143548">
    <property type="entry name" value="Serine metabolism enzymes domain"/>
    <property type="match status" value="1"/>
</dbReference>
<dbReference type="AlphaFoldDB" id="A0A845L6Q5"/>
<gene>
    <name evidence="14" type="primary">sdaAB</name>
    <name evidence="14" type="ORF">GTO89_04505</name>
</gene>
<evidence type="ECO:0000256" key="5">
    <source>
        <dbReference type="ARBA" id="ARBA00022485"/>
    </source>
</evidence>
<dbReference type="Proteomes" id="UP000471031">
    <property type="component" value="Unassembled WGS sequence"/>
</dbReference>
<evidence type="ECO:0000256" key="3">
    <source>
        <dbReference type="ARBA" id="ARBA00008636"/>
    </source>
</evidence>
<keyword evidence="5 11" id="KW-0004">4Fe-4S</keyword>
<dbReference type="RefSeq" id="WP_161260872.1">
    <property type="nucleotide sequence ID" value="NZ_JAFBDC010000006.1"/>
</dbReference>
<dbReference type="OrthoDB" id="9813137at2"/>
<dbReference type="SUPFAM" id="SSF55021">
    <property type="entry name" value="ACT-like"/>
    <property type="match status" value="1"/>
</dbReference>
<protein>
    <recommendedName>
        <fullName evidence="11">L-serine deaminase</fullName>
    </recommendedName>
</protein>
<evidence type="ECO:0000313" key="14">
    <source>
        <dbReference type="EMBL" id="MZP42302.1"/>
    </source>
</evidence>
<dbReference type="Pfam" id="PF01842">
    <property type="entry name" value="ACT"/>
    <property type="match status" value="1"/>
</dbReference>
<dbReference type="GO" id="GO:0006094">
    <property type="term" value="P:gluconeogenesis"/>
    <property type="evidence" value="ECO:0007669"/>
    <property type="project" value="UniProtKB-UniRule"/>
</dbReference>
<comment type="catalytic activity">
    <reaction evidence="10 11 12">
        <text>L-serine = pyruvate + NH4(+)</text>
        <dbReference type="Rhea" id="RHEA:19169"/>
        <dbReference type="ChEBI" id="CHEBI:15361"/>
        <dbReference type="ChEBI" id="CHEBI:28938"/>
        <dbReference type="ChEBI" id="CHEBI:33384"/>
        <dbReference type="EC" id="4.3.1.17"/>
    </reaction>
</comment>
<dbReference type="Gene3D" id="3.30.1330.90">
    <property type="entry name" value="D-3-phosphoglycerate dehydrogenase, domain 3"/>
    <property type="match status" value="1"/>
</dbReference>
<evidence type="ECO:0000256" key="4">
    <source>
        <dbReference type="ARBA" id="ARBA00022432"/>
    </source>
</evidence>
<dbReference type="InterPro" id="IPR051318">
    <property type="entry name" value="Fe-S_L-Ser"/>
</dbReference>
<dbReference type="PROSITE" id="PS51671">
    <property type="entry name" value="ACT"/>
    <property type="match status" value="1"/>
</dbReference>
<comment type="cofactor">
    <cofactor evidence="1 12">
        <name>[4Fe-4S] cluster</name>
        <dbReference type="ChEBI" id="CHEBI:49883"/>
    </cofactor>
</comment>